<evidence type="ECO:0008006" key="4">
    <source>
        <dbReference type="Google" id="ProtNLM"/>
    </source>
</evidence>
<feature type="chain" id="PRO_5001490718" description="Cystatin domain-containing protein" evidence="1">
    <location>
        <begin position="17"/>
        <end position="125"/>
    </location>
</feature>
<dbReference type="Proteomes" id="UP000024635">
    <property type="component" value="Unassembled WGS sequence"/>
</dbReference>
<keyword evidence="1" id="KW-0732">Signal</keyword>
<accession>A0A016VIA8</accession>
<keyword evidence="3" id="KW-1185">Reference proteome</keyword>
<dbReference type="EMBL" id="JARK01001345">
    <property type="protein sequence ID" value="EYC27140.1"/>
    <property type="molecule type" value="Genomic_DNA"/>
</dbReference>
<sequence length="125" mass="14806">MKILILILAICNCIYCQVESPTPCPDMSKIVQKDKDSSRFAGKIEVTDVTEEDDYYVYKLKWLRFYYSNVNVVFQRMTVEDTFKIRKSCPKLEKGGEYIAFCWSVFECGKVRPYKDLTLEEWRLL</sequence>
<dbReference type="Gene3D" id="2.40.50.780">
    <property type="match status" value="1"/>
</dbReference>
<comment type="caution">
    <text evidence="2">The sequence shown here is derived from an EMBL/GenBank/DDBJ whole genome shotgun (WGS) entry which is preliminary data.</text>
</comment>
<proteinExistence type="predicted"/>
<protein>
    <recommendedName>
        <fullName evidence="4">Cystatin domain-containing protein</fullName>
    </recommendedName>
</protein>
<evidence type="ECO:0000313" key="2">
    <source>
        <dbReference type="EMBL" id="EYC27140.1"/>
    </source>
</evidence>
<gene>
    <name evidence="2" type="primary">Acey_s0009.g544</name>
    <name evidence="2" type="ORF">Y032_0009g544</name>
</gene>
<organism evidence="2 3">
    <name type="scientific">Ancylostoma ceylanicum</name>
    <dbReference type="NCBI Taxonomy" id="53326"/>
    <lineage>
        <taxon>Eukaryota</taxon>
        <taxon>Metazoa</taxon>
        <taxon>Ecdysozoa</taxon>
        <taxon>Nematoda</taxon>
        <taxon>Chromadorea</taxon>
        <taxon>Rhabditida</taxon>
        <taxon>Rhabditina</taxon>
        <taxon>Rhabditomorpha</taxon>
        <taxon>Strongyloidea</taxon>
        <taxon>Ancylostomatidae</taxon>
        <taxon>Ancylostomatinae</taxon>
        <taxon>Ancylostoma</taxon>
    </lineage>
</organism>
<feature type="signal peptide" evidence="1">
    <location>
        <begin position="1"/>
        <end position="16"/>
    </location>
</feature>
<evidence type="ECO:0000256" key="1">
    <source>
        <dbReference type="SAM" id="SignalP"/>
    </source>
</evidence>
<evidence type="ECO:0000313" key="3">
    <source>
        <dbReference type="Proteomes" id="UP000024635"/>
    </source>
</evidence>
<dbReference type="InterPro" id="IPR049084">
    <property type="entry name" value="AceES-2"/>
</dbReference>
<reference evidence="3" key="1">
    <citation type="journal article" date="2015" name="Nat. Genet.">
        <title>The genome and transcriptome of the zoonotic hookworm Ancylostoma ceylanicum identify infection-specific gene families.</title>
        <authorList>
            <person name="Schwarz E.M."/>
            <person name="Hu Y."/>
            <person name="Antoshechkin I."/>
            <person name="Miller M.M."/>
            <person name="Sternberg P.W."/>
            <person name="Aroian R.V."/>
        </authorList>
    </citation>
    <scope>NUCLEOTIDE SEQUENCE</scope>
    <source>
        <strain evidence="3">HY135</strain>
    </source>
</reference>
<dbReference type="Pfam" id="PF21556">
    <property type="entry name" value="AceES-2"/>
    <property type="match status" value="1"/>
</dbReference>
<name>A0A016VIA8_9BILA</name>
<dbReference type="AlphaFoldDB" id="A0A016VIA8"/>